<dbReference type="EMBL" id="JBHTLM010000016">
    <property type="protein sequence ID" value="MFD1178370.1"/>
    <property type="molecule type" value="Genomic_DNA"/>
</dbReference>
<evidence type="ECO:0000256" key="4">
    <source>
        <dbReference type="ARBA" id="ARBA00022692"/>
    </source>
</evidence>
<keyword evidence="6 7" id="KW-0472">Membrane</keyword>
<evidence type="ECO:0000313" key="10">
    <source>
        <dbReference type="Proteomes" id="UP001597262"/>
    </source>
</evidence>
<evidence type="ECO:0000256" key="2">
    <source>
        <dbReference type="ARBA" id="ARBA00022448"/>
    </source>
</evidence>
<keyword evidence="2" id="KW-0813">Transport</keyword>
<feature type="transmembrane region" description="Helical" evidence="7">
    <location>
        <begin position="245"/>
        <end position="263"/>
    </location>
</feature>
<feature type="transmembrane region" description="Helical" evidence="7">
    <location>
        <begin position="210"/>
        <end position="233"/>
    </location>
</feature>
<evidence type="ECO:0000313" key="9">
    <source>
        <dbReference type="EMBL" id="MFD1178370.1"/>
    </source>
</evidence>
<evidence type="ECO:0000256" key="3">
    <source>
        <dbReference type="ARBA" id="ARBA00022475"/>
    </source>
</evidence>
<feature type="transmembrane region" description="Helical" evidence="7">
    <location>
        <begin position="332"/>
        <end position="352"/>
    </location>
</feature>
<evidence type="ECO:0000256" key="5">
    <source>
        <dbReference type="ARBA" id="ARBA00022989"/>
    </source>
</evidence>
<comment type="subcellular location">
    <subcellularLocation>
        <location evidence="1">Cell membrane</location>
        <topology evidence="1">Multi-pass membrane protein</topology>
    </subcellularLocation>
</comment>
<organism evidence="9 10">
    <name type="scientific">Paenibacillus puldeungensis</name>
    <dbReference type="NCBI Taxonomy" id="696536"/>
    <lineage>
        <taxon>Bacteria</taxon>
        <taxon>Bacillati</taxon>
        <taxon>Bacillota</taxon>
        <taxon>Bacilli</taxon>
        <taxon>Bacillales</taxon>
        <taxon>Paenibacillaceae</taxon>
        <taxon>Paenibacillus</taxon>
    </lineage>
</organism>
<evidence type="ECO:0000259" key="8">
    <source>
        <dbReference type="PROSITE" id="PS50850"/>
    </source>
</evidence>
<accession>A0ABW3S2Z8</accession>
<comment type="caution">
    <text evidence="9">The sequence shown here is derived from an EMBL/GenBank/DDBJ whole genome shotgun (WGS) entry which is preliminary data.</text>
</comment>
<feature type="domain" description="Major facilitator superfamily (MFS) profile" evidence="8">
    <location>
        <begin position="13"/>
        <end position="388"/>
    </location>
</feature>
<feature type="transmembrane region" description="Helical" evidence="7">
    <location>
        <begin position="78"/>
        <end position="98"/>
    </location>
</feature>
<feature type="transmembrane region" description="Helical" evidence="7">
    <location>
        <begin position="46"/>
        <end position="66"/>
    </location>
</feature>
<gene>
    <name evidence="9" type="ORF">ACFQ3W_19005</name>
</gene>
<feature type="transmembrane region" description="Helical" evidence="7">
    <location>
        <begin position="275"/>
        <end position="292"/>
    </location>
</feature>
<dbReference type="CDD" id="cd17324">
    <property type="entry name" value="MFS_NepI_like"/>
    <property type="match status" value="1"/>
</dbReference>
<feature type="transmembrane region" description="Helical" evidence="7">
    <location>
        <begin position="137"/>
        <end position="163"/>
    </location>
</feature>
<proteinExistence type="predicted"/>
<keyword evidence="3" id="KW-1003">Cell membrane</keyword>
<keyword evidence="5 7" id="KW-1133">Transmembrane helix</keyword>
<feature type="transmembrane region" description="Helical" evidence="7">
    <location>
        <begin position="364"/>
        <end position="386"/>
    </location>
</feature>
<dbReference type="PROSITE" id="PS50850">
    <property type="entry name" value="MFS"/>
    <property type="match status" value="1"/>
</dbReference>
<reference evidence="10" key="1">
    <citation type="journal article" date="2019" name="Int. J. Syst. Evol. Microbiol.">
        <title>The Global Catalogue of Microorganisms (GCM) 10K type strain sequencing project: providing services to taxonomists for standard genome sequencing and annotation.</title>
        <authorList>
            <consortium name="The Broad Institute Genomics Platform"/>
            <consortium name="The Broad Institute Genome Sequencing Center for Infectious Disease"/>
            <person name="Wu L."/>
            <person name="Ma J."/>
        </authorList>
    </citation>
    <scope>NUCLEOTIDE SEQUENCE [LARGE SCALE GENOMIC DNA]</scope>
    <source>
        <strain evidence="10">CCUG 59189</strain>
    </source>
</reference>
<keyword evidence="10" id="KW-1185">Reference proteome</keyword>
<dbReference type="InterPro" id="IPR050189">
    <property type="entry name" value="MFS_Efflux_Transporters"/>
</dbReference>
<evidence type="ECO:0000256" key="7">
    <source>
        <dbReference type="SAM" id="Phobius"/>
    </source>
</evidence>
<protein>
    <submittedName>
        <fullName evidence="9">MFS transporter</fullName>
    </submittedName>
</protein>
<feature type="transmembrane region" description="Helical" evidence="7">
    <location>
        <begin position="169"/>
        <end position="189"/>
    </location>
</feature>
<dbReference type="InterPro" id="IPR036259">
    <property type="entry name" value="MFS_trans_sf"/>
</dbReference>
<dbReference type="PANTHER" id="PTHR43124">
    <property type="entry name" value="PURINE EFFLUX PUMP PBUE"/>
    <property type="match status" value="1"/>
</dbReference>
<dbReference type="RefSeq" id="WP_379320883.1">
    <property type="nucleotide sequence ID" value="NZ_JBHTLM010000016.1"/>
</dbReference>
<name>A0ABW3S2Z8_9BACL</name>
<dbReference type="InterPro" id="IPR020846">
    <property type="entry name" value="MFS_dom"/>
</dbReference>
<feature type="transmembrane region" description="Helical" evidence="7">
    <location>
        <begin position="12"/>
        <end position="34"/>
    </location>
</feature>
<feature type="transmembrane region" description="Helical" evidence="7">
    <location>
        <begin position="298"/>
        <end position="320"/>
    </location>
</feature>
<keyword evidence="4 7" id="KW-0812">Transmembrane</keyword>
<dbReference type="Gene3D" id="1.20.1250.20">
    <property type="entry name" value="MFS general substrate transporter like domains"/>
    <property type="match status" value="2"/>
</dbReference>
<dbReference type="SUPFAM" id="SSF103473">
    <property type="entry name" value="MFS general substrate transporter"/>
    <property type="match status" value="1"/>
</dbReference>
<dbReference type="PANTHER" id="PTHR43124:SF8">
    <property type="entry name" value="INNER MEMBRANE TRANSPORT PROTEIN YDHP"/>
    <property type="match status" value="1"/>
</dbReference>
<dbReference type="InterPro" id="IPR011701">
    <property type="entry name" value="MFS"/>
</dbReference>
<evidence type="ECO:0000256" key="1">
    <source>
        <dbReference type="ARBA" id="ARBA00004651"/>
    </source>
</evidence>
<feature type="transmembrane region" description="Helical" evidence="7">
    <location>
        <begin position="104"/>
        <end position="125"/>
    </location>
</feature>
<sequence>MSTGSSQKKLPLAILALLISAFAIGTTEFVIMGILPDVAHDLHVSLSTSGLLVTGYALGVAIGGPVITACTGRLERKWLLFGLMLIFVAGNVLAALAPNYSVLMVARILASFAHGTFFGVGSIVATKLVSKEKQASAIAMMFAGLTLANILGVPLGTFIGQIWGWRATFLVVSALGILSLAGIAVLIPAGLEQASSKFRQEIQVLRNKQVLLALMMTILGFGGVFTAFTYITPILTELTGFSEESVTPILLVFGIGMTIGNTIGGRLADWKLMPSLTGMLVFLAAVLALFTVTSSYKIAAVITVFVWGFASFTIVPAFQMRVLAKAEGSPNMASALNISSFNLANAGGAYLGGWVIESGLGLEALPWVAAIITSLGLLVTLMSWNLDRREASSHSSPTERLKGLSAKS</sequence>
<evidence type="ECO:0000256" key="6">
    <source>
        <dbReference type="ARBA" id="ARBA00023136"/>
    </source>
</evidence>
<dbReference type="Pfam" id="PF07690">
    <property type="entry name" value="MFS_1"/>
    <property type="match status" value="1"/>
</dbReference>
<dbReference type="Proteomes" id="UP001597262">
    <property type="component" value="Unassembled WGS sequence"/>
</dbReference>